<gene>
    <name evidence="1" type="ORF">LSH36_1041g00028</name>
</gene>
<evidence type="ECO:0000313" key="1">
    <source>
        <dbReference type="EMBL" id="KAK2141785.1"/>
    </source>
</evidence>
<keyword evidence="2" id="KW-1185">Reference proteome</keyword>
<name>A0AAD9IXB2_9ANNE</name>
<reference evidence="1" key="1">
    <citation type="journal article" date="2023" name="Mol. Biol. Evol.">
        <title>Third-Generation Sequencing Reveals the Adaptive Role of the Epigenome in Three Deep-Sea Polychaetes.</title>
        <authorList>
            <person name="Perez M."/>
            <person name="Aroh O."/>
            <person name="Sun Y."/>
            <person name="Lan Y."/>
            <person name="Juniper S.K."/>
            <person name="Young C.R."/>
            <person name="Angers B."/>
            <person name="Qian P.Y."/>
        </authorList>
    </citation>
    <scope>NUCLEOTIDE SEQUENCE</scope>
    <source>
        <strain evidence="1">P08H-3</strain>
    </source>
</reference>
<proteinExistence type="predicted"/>
<protein>
    <submittedName>
        <fullName evidence="1">Uncharacterized protein</fullName>
    </submittedName>
</protein>
<accession>A0AAD9IXB2</accession>
<organism evidence="1 2">
    <name type="scientific">Paralvinella palmiformis</name>
    <dbReference type="NCBI Taxonomy" id="53620"/>
    <lineage>
        <taxon>Eukaryota</taxon>
        <taxon>Metazoa</taxon>
        <taxon>Spiralia</taxon>
        <taxon>Lophotrochozoa</taxon>
        <taxon>Annelida</taxon>
        <taxon>Polychaeta</taxon>
        <taxon>Sedentaria</taxon>
        <taxon>Canalipalpata</taxon>
        <taxon>Terebellida</taxon>
        <taxon>Terebelliformia</taxon>
        <taxon>Alvinellidae</taxon>
        <taxon>Paralvinella</taxon>
    </lineage>
</organism>
<dbReference type="EMBL" id="JAODUP010001041">
    <property type="protein sequence ID" value="KAK2141785.1"/>
    <property type="molecule type" value="Genomic_DNA"/>
</dbReference>
<dbReference type="Proteomes" id="UP001208570">
    <property type="component" value="Unassembled WGS sequence"/>
</dbReference>
<sequence>MKLVKHFMLKLVTASNGLRVICLQLRLFQFWHLDVIQLCCVYIIEL</sequence>
<comment type="caution">
    <text evidence="1">The sequence shown here is derived from an EMBL/GenBank/DDBJ whole genome shotgun (WGS) entry which is preliminary data.</text>
</comment>
<dbReference type="AlphaFoldDB" id="A0AAD9IXB2"/>
<evidence type="ECO:0000313" key="2">
    <source>
        <dbReference type="Proteomes" id="UP001208570"/>
    </source>
</evidence>